<name>A0ABU1ZVP5_9CORY</name>
<dbReference type="EMBL" id="JAVDXZ010000001">
    <property type="protein sequence ID" value="MDR7328930.1"/>
    <property type="molecule type" value="Genomic_DNA"/>
</dbReference>
<evidence type="ECO:0000313" key="4">
    <source>
        <dbReference type="EMBL" id="MDR7328930.1"/>
    </source>
</evidence>
<protein>
    <submittedName>
        <fullName evidence="4">Glycosidase</fullName>
    </submittedName>
</protein>
<evidence type="ECO:0000259" key="3">
    <source>
        <dbReference type="SMART" id="SM00642"/>
    </source>
</evidence>
<keyword evidence="5" id="KW-1185">Reference proteome</keyword>
<evidence type="ECO:0000256" key="2">
    <source>
        <dbReference type="ARBA" id="ARBA00023295"/>
    </source>
</evidence>
<dbReference type="Pfam" id="PF00128">
    <property type="entry name" value="Alpha-amylase"/>
    <property type="match status" value="2"/>
</dbReference>
<comment type="caution">
    <text evidence="4">The sequence shown here is derived from an EMBL/GenBank/DDBJ whole genome shotgun (WGS) entry which is preliminary data.</text>
</comment>
<evidence type="ECO:0000256" key="1">
    <source>
        <dbReference type="ARBA" id="ARBA00022801"/>
    </source>
</evidence>
<keyword evidence="2 4" id="KW-0326">Glycosidase</keyword>
<dbReference type="SUPFAM" id="SSF51445">
    <property type="entry name" value="(Trans)glycosidases"/>
    <property type="match status" value="1"/>
</dbReference>
<dbReference type="PANTHER" id="PTHR10357">
    <property type="entry name" value="ALPHA-AMYLASE FAMILY MEMBER"/>
    <property type="match status" value="1"/>
</dbReference>
<organism evidence="4 5">
    <name type="scientific">Corynebacterium guangdongense</name>
    <dbReference type="NCBI Taxonomy" id="1783348"/>
    <lineage>
        <taxon>Bacteria</taxon>
        <taxon>Bacillati</taxon>
        <taxon>Actinomycetota</taxon>
        <taxon>Actinomycetes</taxon>
        <taxon>Mycobacteriales</taxon>
        <taxon>Corynebacteriaceae</taxon>
        <taxon>Corynebacterium</taxon>
    </lineage>
</organism>
<dbReference type="InterPro" id="IPR006047">
    <property type="entry name" value="GH13_cat_dom"/>
</dbReference>
<reference evidence="4" key="1">
    <citation type="submission" date="2023-07" db="EMBL/GenBank/DDBJ databases">
        <title>Sequencing the genomes of 1000 actinobacteria strains.</title>
        <authorList>
            <person name="Klenk H.-P."/>
        </authorList>
    </citation>
    <scope>NUCLEOTIDE SEQUENCE</scope>
    <source>
        <strain evidence="4">DSM 107476</strain>
    </source>
</reference>
<dbReference type="InterPro" id="IPR017853">
    <property type="entry name" value="GH"/>
</dbReference>
<accession>A0ABU1ZVP5</accession>
<dbReference type="RefSeq" id="WP_290197918.1">
    <property type="nucleotide sequence ID" value="NZ_CP047654.1"/>
</dbReference>
<proteinExistence type="predicted"/>
<gene>
    <name evidence="4" type="ORF">J2S39_000606</name>
</gene>
<feature type="domain" description="Glycosyl hydrolase family 13 catalytic" evidence="3">
    <location>
        <begin position="7"/>
        <end position="331"/>
    </location>
</feature>
<dbReference type="SMART" id="SM00642">
    <property type="entry name" value="Aamy"/>
    <property type="match status" value="1"/>
</dbReference>
<evidence type="ECO:0000313" key="5">
    <source>
        <dbReference type="Proteomes" id="UP001180840"/>
    </source>
</evidence>
<sequence>MALLDHAVIWHLYPLGATGAGIRQTGTPGRGIDTGAEWLDYAIELGCDTILLGPVFESVSHGYDTLDHYRIDARLGGDEAFDAFLAQCRQRGISVLLDGVFNHVAAGHPWARAGLTTGRGWEGHDDLVELNHADARVADEVVAVMEHWLGRGVAGWRLDVAYAVPGEFWAEVTGRVRQNHPDAVFLGEVIHGDYAEILRAGHLDAVTQYELWKAIWSSLKDHNFHELAHALERHNGFLDAGHMQTFVGNHDVDRIASTVGDAGAAAAVALLMTLPGVPSVYYGDEQAFRGVRGTGFEADDAVRPALPDSPAGLAPLGGWMRRWHHDLIAFRRRHSWLSTARVEVTELGNELIAYRVSGAGGSLNARIALGESVSVSVAGDDGETITGDF</sequence>
<dbReference type="Proteomes" id="UP001180840">
    <property type="component" value="Unassembled WGS sequence"/>
</dbReference>
<dbReference type="Gene3D" id="3.20.20.80">
    <property type="entry name" value="Glycosidases"/>
    <property type="match status" value="1"/>
</dbReference>
<keyword evidence="1" id="KW-0378">Hydrolase</keyword>
<dbReference type="PANTHER" id="PTHR10357:SF210">
    <property type="entry name" value="MALTODEXTRIN GLUCOSIDASE"/>
    <property type="match status" value="1"/>
</dbReference>
<dbReference type="GO" id="GO:0016798">
    <property type="term" value="F:hydrolase activity, acting on glycosyl bonds"/>
    <property type="evidence" value="ECO:0007669"/>
    <property type="project" value="UniProtKB-KW"/>
</dbReference>